<evidence type="ECO:0000313" key="2">
    <source>
        <dbReference type="Proteomes" id="UP000799764"/>
    </source>
</evidence>
<name>A0A9P4P8L6_9PLEO</name>
<reference evidence="1" key="1">
    <citation type="journal article" date="2020" name="Stud. Mycol.">
        <title>101 Dothideomycetes genomes: a test case for predicting lifestyles and emergence of pathogens.</title>
        <authorList>
            <person name="Haridas S."/>
            <person name="Albert R."/>
            <person name="Binder M."/>
            <person name="Bloem J."/>
            <person name="Labutti K."/>
            <person name="Salamov A."/>
            <person name="Andreopoulos B."/>
            <person name="Baker S."/>
            <person name="Barry K."/>
            <person name="Bills G."/>
            <person name="Bluhm B."/>
            <person name="Cannon C."/>
            <person name="Castanera R."/>
            <person name="Culley D."/>
            <person name="Daum C."/>
            <person name="Ezra D."/>
            <person name="Gonzalez J."/>
            <person name="Henrissat B."/>
            <person name="Kuo A."/>
            <person name="Liang C."/>
            <person name="Lipzen A."/>
            <person name="Lutzoni F."/>
            <person name="Magnuson J."/>
            <person name="Mondo S."/>
            <person name="Nolan M."/>
            <person name="Ohm R."/>
            <person name="Pangilinan J."/>
            <person name="Park H.-J."/>
            <person name="Ramirez L."/>
            <person name="Alfaro M."/>
            <person name="Sun H."/>
            <person name="Tritt A."/>
            <person name="Yoshinaga Y."/>
            <person name="Zwiers L.-H."/>
            <person name="Turgeon B."/>
            <person name="Goodwin S."/>
            <person name="Spatafora J."/>
            <person name="Crous P."/>
            <person name="Grigoriev I."/>
        </authorList>
    </citation>
    <scope>NUCLEOTIDE SEQUENCE</scope>
    <source>
        <strain evidence="1">CBS 690.94</strain>
    </source>
</reference>
<dbReference type="Proteomes" id="UP000799764">
    <property type="component" value="Unassembled WGS sequence"/>
</dbReference>
<sequence>MRGCSSKPVPSSLRGAGLSVALLRCVSTRIWTSVGISGSDSLGCASCNLASICSLGPFVSLMSAHHRVSLRHVRLVVAAAAAAAAFGGTSEYG</sequence>
<dbReference type="EMBL" id="MU001509">
    <property type="protein sequence ID" value="KAF2439292.1"/>
    <property type="molecule type" value="Genomic_DNA"/>
</dbReference>
<comment type="caution">
    <text evidence="1">The sequence shown here is derived from an EMBL/GenBank/DDBJ whole genome shotgun (WGS) entry which is preliminary data.</text>
</comment>
<evidence type="ECO:0000313" key="1">
    <source>
        <dbReference type="EMBL" id="KAF2439292.1"/>
    </source>
</evidence>
<keyword evidence="2" id="KW-1185">Reference proteome</keyword>
<protein>
    <submittedName>
        <fullName evidence="1">Uncharacterized protein</fullName>
    </submittedName>
</protein>
<organism evidence="1 2">
    <name type="scientific">Karstenula rhodostoma CBS 690.94</name>
    <dbReference type="NCBI Taxonomy" id="1392251"/>
    <lineage>
        <taxon>Eukaryota</taxon>
        <taxon>Fungi</taxon>
        <taxon>Dikarya</taxon>
        <taxon>Ascomycota</taxon>
        <taxon>Pezizomycotina</taxon>
        <taxon>Dothideomycetes</taxon>
        <taxon>Pleosporomycetidae</taxon>
        <taxon>Pleosporales</taxon>
        <taxon>Massarineae</taxon>
        <taxon>Didymosphaeriaceae</taxon>
        <taxon>Karstenula</taxon>
    </lineage>
</organism>
<gene>
    <name evidence="1" type="ORF">P171DRAFT_120414</name>
</gene>
<proteinExistence type="predicted"/>
<accession>A0A9P4P8L6</accession>
<dbReference type="AlphaFoldDB" id="A0A9P4P8L6"/>